<evidence type="ECO:0000313" key="2">
    <source>
        <dbReference type="EMBL" id="THD65504.1"/>
    </source>
</evidence>
<keyword evidence="2" id="KW-0560">Oxidoreductase</keyword>
<dbReference type="AlphaFoldDB" id="A0A4S3LWT4"/>
<accession>A0A4S3LWT4</accession>
<gene>
    <name evidence="2" type="ORF">E7Z59_15095</name>
</gene>
<dbReference type="GO" id="GO:0004497">
    <property type="term" value="F:monooxygenase activity"/>
    <property type="evidence" value="ECO:0007669"/>
    <property type="project" value="UniProtKB-KW"/>
</dbReference>
<dbReference type="OrthoDB" id="1120859at2"/>
<dbReference type="EMBL" id="SSMC01000005">
    <property type="protein sequence ID" value="THD65504.1"/>
    <property type="molecule type" value="Genomic_DNA"/>
</dbReference>
<dbReference type="InterPro" id="IPR007138">
    <property type="entry name" value="ABM_dom"/>
</dbReference>
<reference evidence="2 3" key="1">
    <citation type="submission" date="2019-04" db="EMBL/GenBank/DDBJ databases">
        <title>Draft genome sequence of Robertkochia marina CC-AMO-30D.</title>
        <authorList>
            <person name="Hameed A."/>
            <person name="Lin S.-Y."/>
            <person name="Shahina M."/>
            <person name="Lai W.-A."/>
            <person name="Young C.-C."/>
        </authorList>
    </citation>
    <scope>NUCLEOTIDE SEQUENCE [LARGE SCALE GENOMIC DNA]</scope>
    <source>
        <strain evidence="2 3">CC-AMO-30D</strain>
    </source>
</reference>
<keyword evidence="2" id="KW-0503">Monooxygenase</keyword>
<comment type="caution">
    <text evidence="2">The sequence shown here is derived from an EMBL/GenBank/DDBJ whole genome shotgun (WGS) entry which is preliminary data.</text>
</comment>
<dbReference type="PROSITE" id="PS51725">
    <property type="entry name" value="ABM"/>
    <property type="match status" value="1"/>
</dbReference>
<dbReference type="Pfam" id="PF03992">
    <property type="entry name" value="ABM"/>
    <property type="match status" value="1"/>
</dbReference>
<organism evidence="2 3">
    <name type="scientific">Robertkochia marina</name>
    <dbReference type="NCBI Taxonomy" id="1227945"/>
    <lineage>
        <taxon>Bacteria</taxon>
        <taxon>Pseudomonadati</taxon>
        <taxon>Bacteroidota</taxon>
        <taxon>Flavobacteriia</taxon>
        <taxon>Flavobacteriales</taxon>
        <taxon>Flavobacteriaceae</taxon>
        <taxon>Robertkochia</taxon>
    </lineage>
</organism>
<proteinExistence type="predicted"/>
<dbReference type="InterPro" id="IPR011008">
    <property type="entry name" value="Dimeric_a/b-barrel"/>
</dbReference>
<dbReference type="Gene3D" id="3.30.70.100">
    <property type="match status" value="1"/>
</dbReference>
<evidence type="ECO:0000313" key="3">
    <source>
        <dbReference type="Proteomes" id="UP000305939"/>
    </source>
</evidence>
<feature type="domain" description="ABM" evidence="1">
    <location>
        <begin position="2"/>
        <end position="91"/>
    </location>
</feature>
<evidence type="ECO:0000259" key="1">
    <source>
        <dbReference type="PROSITE" id="PS51725"/>
    </source>
</evidence>
<dbReference type="RefSeq" id="WP_136337198.1">
    <property type="nucleotide sequence ID" value="NZ_QXMP01000025.1"/>
</dbReference>
<dbReference type="Proteomes" id="UP000305939">
    <property type="component" value="Unassembled WGS sequence"/>
</dbReference>
<sequence>MIVRIVKMEFKEEFIPEFLDNFEKNKTMIRNFKGCSYLELYCDEGNPCIYFTYSYWDSDDALQAYRNSETFKKIWSATKPGFSKKAEAWSLKKVCSLP</sequence>
<name>A0A4S3LWT4_9FLAO</name>
<protein>
    <submittedName>
        <fullName evidence="2">Antibiotic biosynthesis monooxygenase</fullName>
    </submittedName>
</protein>
<dbReference type="SUPFAM" id="SSF54909">
    <property type="entry name" value="Dimeric alpha+beta barrel"/>
    <property type="match status" value="1"/>
</dbReference>
<keyword evidence="3" id="KW-1185">Reference proteome</keyword>